<evidence type="ECO:0000313" key="4">
    <source>
        <dbReference type="EMBL" id="SMY06096.1"/>
    </source>
</evidence>
<proteinExistence type="inferred from homology"/>
<dbReference type="AlphaFoldDB" id="A0A238LAU4"/>
<dbReference type="GO" id="GO:0016491">
    <property type="term" value="F:oxidoreductase activity"/>
    <property type="evidence" value="ECO:0007669"/>
    <property type="project" value="UniProtKB-KW"/>
</dbReference>
<dbReference type="EMBL" id="FXZK01000001">
    <property type="protein sequence ID" value="SMY06096.1"/>
    <property type="molecule type" value="Genomic_DNA"/>
</dbReference>
<organism evidence="4 5">
    <name type="scientific">Flavimaricola marinus</name>
    <dbReference type="NCBI Taxonomy" id="1819565"/>
    <lineage>
        <taxon>Bacteria</taxon>
        <taxon>Pseudomonadati</taxon>
        <taxon>Pseudomonadota</taxon>
        <taxon>Alphaproteobacteria</taxon>
        <taxon>Rhodobacterales</taxon>
        <taxon>Paracoccaceae</taxon>
        <taxon>Flavimaricola</taxon>
    </lineage>
</organism>
<dbReference type="PANTHER" id="PTHR43000">
    <property type="entry name" value="DTDP-D-GLUCOSE 4,6-DEHYDRATASE-RELATED"/>
    <property type="match status" value="1"/>
</dbReference>
<dbReference type="Pfam" id="PF01370">
    <property type="entry name" value="Epimerase"/>
    <property type="match status" value="1"/>
</dbReference>
<evidence type="ECO:0000313" key="5">
    <source>
        <dbReference type="Proteomes" id="UP000201613"/>
    </source>
</evidence>
<name>A0A238LAU4_9RHOB</name>
<dbReference type="EC" id="1.1.1.364" evidence="4"/>
<dbReference type="Proteomes" id="UP000201613">
    <property type="component" value="Unassembled WGS sequence"/>
</dbReference>
<dbReference type="SUPFAM" id="SSF51735">
    <property type="entry name" value="NAD(P)-binding Rossmann-fold domains"/>
    <property type="match status" value="1"/>
</dbReference>
<evidence type="ECO:0000256" key="2">
    <source>
        <dbReference type="ARBA" id="ARBA00007637"/>
    </source>
</evidence>
<accession>A0A238LAU4</accession>
<keyword evidence="4" id="KW-0560">Oxidoreductase</keyword>
<comment type="pathway">
    <text evidence="1">Bacterial outer membrane biogenesis; LPS O-antigen biosynthesis.</text>
</comment>
<reference evidence="4 5" key="1">
    <citation type="submission" date="2017-05" db="EMBL/GenBank/DDBJ databases">
        <authorList>
            <person name="Song R."/>
            <person name="Chenine A.L."/>
            <person name="Ruprecht R.M."/>
        </authorList>
    </citation>
    <scope>NUCLEOTIDE SEQUENCE [LARGE SCALE GENOMIC DNA]</scope>
    <source>
        <strain evidence="4 5">CECT 8899</strain>
    </source>
</reference>
<dbReference type="RefSeq" id="WP_093990314.1">
    <property type="nucleotide sequence ID" value="NZ_FXZK01000001.1"/>
</dbReference>
<evidence type="ECO:0000259" key="3">
    <source>
        <dbReference type="Pfam" id="PF01370"/>
    </source>
</evidence>
<dbReference type="InterPro" id="IPR036291">
    <property type="entry name" value="NAD(P)-bd_dom_sf"/>
</dbReference>
<sequence length="308" mass="32068">MTKAPILVTGAGGFVCSEIAAALISAGQAVVATDRVIDAATRDRLTGSQLIEAPIEVALDQIGEISAVIHGAALTADPKALGITAAEHLARNVGMLTASLAAARRAGARRALFLSSMGVFSATDAPAREGRFTEATLPTGRIPYAAAKQAGEIVTRAAADTQMETLSVRLGNIAGPFEAVRESRQHLCLVGRMIAEARSRGRITVSDPDGRREWAWLPDLAGGIAGLMTAPWGRASVLHAGTPPVVSHLELAQAIVARMPGVEVEVSTSKAEAIRPPMGSQFDGPLQDVCWTSPDDFLDLLLAEPVTA</sequence>
<feature type="domain" description="NAD-dependent epimerase/dehydratase" evidence="3">
    <location>
        <begin position="6"/>
        <end position="230"/>
    </location>
</feature>
<evidence type="ECO:0000256" key="1">
    <source>
        <dbReference type="ARBA" id="ARBA00005125"/>
    </source>
</evidence>
<dbReference type="CDD" id="cd08946">
    <property type="entry name" value="SDR_e"/>
    <property type="match status" value="1"/>
</dbReference>
<gene>
    <name evidence="4" type="primary">gerKI</name>
    <name evidence="4" type="ORF">LOM8899_00217</name>
</gene>
<keyword evidence="5" id="KW-1185">Reference proteome</keyword>
<dbReference type="Gene3D" id="3.40.50.720">
    <property type="entry name" value="NAD(P)-binding Rossmann-like Domain"/>
    <property type="match status" value="1"/>
</dbReference>
<dbReference type="InterPro" id="IPR001509">
    <property type="entry name" value="Epimerase_deHydtase"/>
</dbReference>
<comment type="similarity">
    <text evidence="2">Belongs to the NAD(P)-dependent epimerase/dehydratase family.</text>
</comment>
<protein>
    <submittedName>
        <fullName evidence="4">dTDP-4-oxo-6-deoxy-D-allose reductase</fullName>
        <ecNumber evidence="4">1.1.1.364</ecNumber>
    </submittedName>
</protein>
<dbReference type="OrthoDB" id="9801785at2"/>